<dbReference type="EMBL" id="CCMZ01000025">
    <property type="protein sequence ID" value="CDX20394.1"/>
    <property type="molecule type" value="Genomic_DNA"/>
</dbReference>
<dbReference type="PIRSF" id="PIRSF033271">
    <property type="entry name" value="UCP033271"/>
    <property type="match status" value="1"/>
</dbReference>
<reference evidence="6" key="1">
    <citation type="submission" date="2014-08" db="EMBL/GenBank/DDBJ databases">
        <authorList>
            <person name="Moulin L."/>
        </authorList>
    </citation>
    <scope>NUCLEOTIDE SEQUENCE [LARGE SCALE GENOMIC DNA]</scope>
</reference>
<dbReference type="InterPro" id="IPR008322">
    <property type="entry name" value="UPF0261"/>
</dbReference>
<dbReference type="InterPro" id="IPR056778">
    <property type="entry name" value="UPF0261_C"/>
</dbReference>
<evidence type="ECO:0000313" key="6">
    <source>
        <dbReference type="Proteomes" id="UP000045285"/>
    </source>
</evidence>
<dbReference type="CDD" id="cd15488">
    <property type="entry name" value="Tm-1-like"/>
    <property type="match status" value="1"/>
</dbReference>
<evidence type="ECO:0000256" key="2">
    <source>
        <dbReference type="SAM" id="MobiDB-lite"/>
    </source>
</evidence>
<dbReference type="STRING" id="69974.MPLDJ20_250069"/>
<sequence length="454" mass="47194">MPGNIGVPTSDEAFAEELKGGEKNGVPTSGAFAEELKGGQKRPAAKPTKPDDGELRMKRIYVVGTADTKGEELAFLADAVTAAGGVVVRVDIGTRGATVPVDIPASEVAAHHAKGAGAVLGIDDRGAAVAGMGAAFANFVQSRNDIAGVIGIGGGGGTSIVTAGMRALPLGLPKLMVSTLASGDTAPYVDVSDIIMMPSVTDMAGLNRLSRTVLHNAAQAIAGMAAKPAPAAAGKPALGLTMFGVTTPCVTAIVERLRADYDCMVFHATGTGGRSMEKLADSGLLAGILDITTTEVCDLLFGGVLPATEDRFGAIARTKLPYVGSVGALDMVNFWAPATIPERYRGRLFYEHNPNVTLMRTTAEECRKIGEWIGGRLARCDGPVRFLIPERGVSALDIEGGAFFDPEADAALFDAIERTIKPARNRTVTRLPLHINDPQFAKAAAEAFLDIAKK</sequence>
<dbReference type="Gene3D" id="3.40.50.12030">
    <property type="entry name" value="Uncharacterised protein family UPF0261, NC domain"/>
    <property type="match status" value="1"/>
</dbReference>
<name>A0A090DU62_MESPL</name>
<dbReference type="Pfam" id="PF06792">
    <property type="entry name" value="UPF0261"/>
    <property type="match status" value="1"/>
</dbReference>
<evidence type="ECO:0000259" key="3">
    <source>
        <dbReference type="Pfam" id="PF06792"/>
    </source>
</evidence>
<dbReference type="Pfam" id="PF23189">
    <property type="entry name" value="UPF0261_C"/>
    <property type="match status" value="1"/>
</dbReference>
<dbReference type="NCBIfam" id="NF002675">
    <property type="entry name" value="PRK02399.1-3"/>
    <property type="match status" value="1"/>
</dbReference>
<dbReference type="InterPro" id="IPR044122">
    <property type="entry name" value="UPF0261_N"/>
</dbReference>
<dbReference type="AlphaFoldDB" id="A0A090DU62"/>
<evidence type="ECO:0000256" key="1">
    <source>
        <dbReference type="HAMAP-Rule" id="MF_00677"/>
    </source>
</evidence>
<accession>A0A090DU62</accession>
<proteinExistence type="inferred from homology"/>
<dbReference type="NCBIfam" id="NF002673">
    <property type="entry name" value="PRK02399.1-1"/>
    <property type="match status" value="1"/>
</dbReference>
<dbReference type="HAMAP" id="MF_00677">
    <property type="entry name" value="UPF0261"/>
    <property type="match status" value="1"/>
</dbReference>
<gene>
    <name evidence="5" type="ORF">MPL3356_310129</name>
</gene>
<keyword evidence="6" id="KW-1185">Reference proteome</keyword>
<dbReference type="PANTHER" id="PTHR31862">
    <property type="entry name" value="UPF0261 DOMAIN PROTEIN (AFU_ORTHOLOGUE AFUA_1G10120)"/>
    <property type="match status" value="1"/>
</dbReference>
<protein>
    <recommendedName>
        <fullName evidence="1">UPF0261 protein MPL3356_310129</fullName>
    </recommendedName>
</protein>
<dbReference type="Gene3D" id="3.40.50.12020">
    <property type="entry name" value="Uncharacterised protein family UPF0261, NN domain"/>
    <property type="match status" value="1"/>
</dbReference>
<dbReference type="InterPro" id="IPR051353">
    <property type="entry name" value="Tobamovirus_resist_UPF0261"/>
</dbReference>
<feature type="domain" description="UPF0261" evidence="3">
    <location>
        <begin position="58"/>
        <end position="227"/>
    </location>
</feature>
<feature type="domain" description="UPF0261" evidence="4">
    <location>
        <begin position="235"/>
        <end position="451"/>
    </location>
</feature>
<dbReference type="Proteomes" id="UP000045285">
    <property type="component" value="Unassembled WGS sequence"/>
</dbReference>
<organism evidence="5 6">
    <name type="scientific">Mesorhizobium plurifarium</name>
    <dbReference type="NCBI Taxonomy" id="69974"/>
    <lineage>
        <taxon>Bacteria</taxon>
        <taxon>Pseudomonadati</taxon>
        <taxon>Pseudomonadota</taxon>
        <taxon>Alphaproteobacteria</taxon>
        <taxon>Hyphomicrobiales</taxon>
        <taxon>Phyllobacteriaceae</taxon>
        <taxon>Mesorhizobium</taxon>
    </lineage>
</organism>
<evidence type="ECO:0000259" key="4">
    <source>
        <dbReference type="Pfam" id="PF23189"/>
    </source>
</evidence>
<evidence type="ECO:0000313" key="5">
    <source>
        <dbReference type="EMBL" id="CDX20394.1"/>
    </source>
</evidence>
<dbReference type="PANTHER" id="PTHR31862:SF1">
    <property type="entry name" value="UPF0261 DOMAIN PROTEIN (AFU_ORTHOLOGUE AFUA_1G10120)"/>
    <property type="match status" value="1"/>
</dbReference>
<feature type="region of interest" description="Disordered" evidence="2">
    <location>
        <begin position="1"/>
        <end position="52"/>
    </location>
</feature>
<dbReference type="NCBIfam" id="NF002674">
    <property type="entry name" value="PRK02399.1-2"/>
    <property type="match status" value="1"/>
</dbReference>
<comment type="similarity">
    <text evidence="1">Belongs to the UPF0261 family.</text>
</comment>